<dbReference type="GO" id="GO:0008374">
    <property type="term" value="F:O-acyltransferase activity"/>
    <property type="evidence" value="ECO:0007669"/>
    <property type="project" value="InterPro"/>
</dbReference>
<comment type="subcellular location">
    <subcellularLocation>
        <location evidence="1">Membrane</location>
        <topology evidence="1">Multi-pass membrane protein</topology>
    </subcellularLocation>
</comment>
<feature type="transmembrane region" description="Helical" evidence="10">
    <location>
        <begin position="58"/>
        <end position="80"/>
    </location>
</feature>
<feature type="transmembrane region" description="Helical" evidence="10">
    <location>
        <begin position="6"/>
        <end position="26"/>
    </location>
</feature>
<feature type="transmembrane region" description="Helical" evidence="10">
    <location>
        <begin position="33"/>
        <end position="52"/>
    </location>
</feature>
<dbReference type="PANTHER" id="PTHR31595:SF57">
    <property type="entry name" value="OS04G0481900 PROTEIN"/>
    <property type="match status" value="1"/>
</dbReference>
<evidence type="ECO:0000256" key="4">
    <source>
        <dbReference type="ARBA" id="ARBA00022679"/>
    </source>
</evidence>
<keyword evidence="6 10" id="KW-1133">Transmembrane helix</keyword>
<comment type="similarity">
    <text evidence="3">Belongs to the wax synthase family.</text>
</comment>
<dbReference type="InterPro" id="IPR044851">
    <property type="entry name" value="Wax_synthase"/>
</dbReference>
<evidence type="ECO:0000256" key="10">
    <source>
        <dbReference type="SAM" id="Phobius"/>
    </source>
</evidence>
<evidence type="ECO:0000256" key="5">
    <source>
        <dbReference type="ARBA" id="ARBA00022692"/>
    </source>
</evidence>
<dbReference type="Gramene" id="CDP13766">
    <property type="protein sequence ID" value="CDP13766"/>
    <property type="gene ID" value="GSCOC_T00038818001"/>
</dbReference>
<reference evidence="13" key="1">
    <citation type="journal article" date="2014" name="Science">
        <title>The coffee genome provides insight into the convergent evolution of caffeine biosynthesis.</title>
        <authorList>
            <person name="Denoeud F."/>
            <person name="Carretero-Paulet L."/>
            <person name="Dereeper A."/>
            <person name="Droc G."/>
            <person name="Guyot R."/>
            <person name="Pietrella M."/>
            <person name="Zheng C."/>
            <person name="Alberti A."/>
            <person name="Anthony F."/>
            <person name="Aprea G."/>
            <person name="Aury J.M."/>
            <person name="Bento P."/>
            <person name="Bernard M."/>
            <person name="Bocs S."/>
            <person name="Campa C."/>
            <person name="Cenci A."/>
            <person name="Combes M.C."/>
            <person name="Crouzillat D."/>
            <person name="Da Silva C."/>
            <person name="Daddiego L."/>
            <person name="De Bellis F."/>
            <person name="Dussert S."/>
            <person name="Garsmeur O."/>
            <person name="Gayraud T."/>
            <person name="Guignon V."/>
            <person name="Jahn K."/>
            <person name="Jamilloux V."/>
            <person name="Joet T."/>
            <person name="Labadie K."/>
            <person name="Lan T."/>
            <person name="Leclercq J."/>
            <person name="Lepelley M."/>
            <person name="Leroy T."/>
            <person name="Li L.T."/>
            <person name="Librado P."/>
            <person name="Lopez L."/>
            <person name="Munoz A."/>
            <person name="Noel B."/>
            <person name="Pallavicini A."/>
            <person name="Perrotta G."/>
            <person name="Poncet V."/>
            <person name="Pot D."/>
            <person name="Priyono X."/>
            <person name="Rigoreau M."/>
            <person name="Rouard M."/>
            <person name="Rozas J."/>
            <person name="Tranchant-Dubreuil C."/>
            <person name="VanBuren R."/>
            <person name="Zhang Q."/>
            <person name="Andrade A.C."/>
            <person name="Argout X."/>
            <person name="Bertrand B."/>
            <person name="de Kochko A."/>
            <person name="Graziosi G."/>
            <person name="Henry R.J."/>
            <person name="Jayarama X."/>
            <person name="Ming R."/>
            <person name="Nagai C."/>
            <person name="Rounsley S."/>
            <person name="Sankoff D."/>
            <person name="Giuliano G."/>
            <person name="Albert V.A."/>
            <person name="Wincker P."/>
            <person name="Lashermes P."/>
        </authorList>
    </citation>
    <scope>NUCLEOTIDE SEQUENCE [LARGE SCALE GENOMIC DNA]</scope>
    <source>
        <strain evidence="13">cv. DH200-94</strain>
    </source>
</reference>
<evidence type="ECO:0000313" key="12">
    <source>
        <dbReference type="EMBL" id="CDP13766.1"/>
    </source>
</evidence>
<evidence type="ECO:0000256" key="8">
    <source>
        <dbReference type="ARBA" id="ARBA00023136"/>
    </source>
</evidence>
<organism evidence="12 13">
    <name type="scientific">Coffea canephora</name>
    <name type="common">Robusta coffee</name>
    <dbReference type="NCBI Taxonomy" id="49390"/>
    <lineage>
        <taxon>Eukaryota</taxon>
        <taxon>Viridiplantae</taxon>
        <taxon>Streptophyta</taxon>
        <taxon>Embryophyta</taxon>
        <taxon>Tracheophyta</taxon>
        <taxon>Spermatophyta</taxon>
        <taxon>Magnoliopsida</taxon>
        <taxon>eudicotyledons</taxon>
        <taxon>Gunneridae</taxon>
        <taxon>Pentapetalae</taxon>
        <taxon>asterids</taxon>
        <taxon>lamiids</taxon>
        <taxon>Gentianales</taxon>
        <taxon>Rubiaceae</taxon>
        <taxon>Ixoroideae</taxon>
        <taxon>Gardenieae complex</taxon>
        <taxon>Bertiereae - Coffeeae clade</taxon>
        <taxon>Coffeeae</taxon>
        <taxon>Coffea</taxon>
    </lineage>
</organism>
<comment type="pathway">
    <text evidence="2">Secondary metabolite biosynthesis.</text>
</comment>
<keyword evidence="7" id="KW-0443">Lipid metabolism</keyword>
<dbReference type="STRING" id="49390.A0A068UZE0"/>
<dbReference type="Pfam" id="PF13813">
    <property type="entry name" value="MBOAT_2"/>
    <property type="match status" value="1"/>
</dbReference>
<dbReference type="PhylomeDB" id="A0A068UZE0"/>
<evidence type="ECO:0000256" key="6">
    <source>
        <dbReference type="ARBA" id="ARBA00022989"/>
    </source>
</evidence>
<evidence type="ECO:0000313" key="13">
    <source>
        <dbReference type="Proteomes" id="UP000295252"/>
    </source>
</evidence>
<dbReference type="PANTHER" id="PTHR31595">
    <property type="entry name" value="LONG-CHAIN-ALCOHOL O-FATTY-ACYLTRANSFERASE 3-RELATED"/>
    <property type="match status" value="1"/>
</dbReference>
<evidence type="ECO:0000256" key="9">
    <source>
        <dbReference type="ARBA" id="ARBA00023315"/>
    </source>
</evidence>
<evidence type="ECO:0000256" key="2">
    <source>
        <dbReference type="ARBA" id="ARBA00005179"/>
    </source>
</evidence>
<dbReference type="Proteomes" id="UP000295252">
    <property type="component" value="Chromosome VII"/>
</dbReference>
<sequence length="356" mass="39297">MGDEIKSSIFAFASVLASLSYCYFIAARIPKGFLRLICLLPVYYHFTILPLYVPSVFFRGVSALFITWLGNFKLLLFAFGRGPLSSDQSMPLHIFIASGALPIRTKLPNVNPSSTSSGPSKKKLPFLNNLGTEILALSVIFGLAAKYKESVHPAVVQIAYSIAMFFLIEVLVALSSFVVRALVGLELEAPSDEPYLSASLQDFWGKRWNLSAANALRHTIYKPVRSISEIVLGNRSAVLAAIFATFVVSGLMHELIYYYVSGAKPSWEVTWFFVLHGICVMIELVLKTAVGGKWEVPRLIAAPLTIGFVAATGMWLFFPPLTKMEIDRMIFEEFSQAGEYVNGRLVALSPLSWATS</sequence>
<evidence type="ECO:0000256" key="1">
    <source>
        <dbReference type="ARBA" id="ARBA00004141"/>
    </source>
</evidence>
<keyword evidence="8 10" id="KW-0472">Membrane</keyword>
<dbReference type="EMBL" id="HG739160">
    <property type="protein sequence ID" value="CDP13766.1"/>
    <property type="molecule type" value="Genomic_DNA"/>
</dbReference>
<dbReference type="OrthoDB" id="1077582at2759"/>
<dbReference type="GO" id="GO:0016020">
    <property type="term" value="C:membrane"/>
    <property type="evidence" value="ECO:0007669"/>
    <property type="project" value="UniProtKB-SubCell"/>
</dbReference>
<keyword evidence="4" id="KW-0808">Transferase</keyword>
<dbReference type="InterPro" id="IPR032805">
    <property type="entry name" value="Wax_synthase_dom"/>
</dbReference>
<feature type="transmembrane region" description="Helical" evidence="10">
    <location>
        <begin position="157"/>
        <end position="179"/>
    </location>
</feature>
<evidence type="ECO:0000259" key="11">
    <source>
        <dbReference type="Pfam" id="PF13813"/>
    </source>
</evidence>
<dbReference type="GO" id="GO:0006629">
    <property type="term" value="P:lipid metabolic process"/>
    <property type="evidence" value="ECO:0007669"/>
    <property type="project" value="UniProtKB-KW"/>
</dbReference>
<feature type="domain" description="Wax synthase" evidence="11">
    <location>
        <begin position="192"/>
        <end position="274"/>
    </location>
</feature>
<dbReference type="InterPro" id="IPR017088">
    <property type="entry name" value="Wax_synthase_Magnoliopsida"/>
</dbReference>
<evidence type="ECO:0000256" key="7">
    <source>
        <dbReference type="ARBA" id="ARBA00023098"/>
    </source>
</evidence>
<feature type="transmembrane region" description="Helical" evidence="10">
    <location>
        <begin position="126"/>
        <end position="145"/>
    </location>
</feature>
<keyword evidence="5 10" id="KW-0812">Transmembrane</keyword>
<dbReference type="AlphaFoldDB" id="A0A068UZE0"/>
<accession>A0A068UZE0</accession>
<evidence type="ECO:0000256" key="3">
    <source>
        <dbReference type="ARBA" id="ARBA00007282"/>
    </source>
</evidence>
<feature type="transmembrane region" description="Helical" evidence="10">
    <location>
        <begin position="266"/>
        <end position="286"/>
    </location>
</feature>
<keyword evidence="13" id="KW-1185">Reference proteome</keyword>
<dbReference type="InParanoid" id="A0A068UZE0"/>
<proteinExistence type="inferred from homology"/>
<protein>
    <recommendedName>
        <fullName evidence="11">Wax synthase domain-containing protein</fullName>
    </recommendedName>
</protein>
<feature type="transmembrane region" description="Helical" evidence="10">
    <location>
        <begin position="298"/>
        <end position="318"/>
    </location>
</feature>
<dbReference type="PIRSF" id="PIRSF037006">
    <property type="entry name" value="Wax_synthase"/>
    <property type="match status" value="1"/>
</dbReference>
<feature type="transmembrane region" description="Helical" evidence="10">
    <location>
        <begin position="237"/>
        <end position="260"/>
    </location>
</feature>
<name>A0A068UZE0_COFCA</name>
<gene>
    <name evidence="12" type="ORF">GSCOC_T00038818001</name>
</gene>
<dbReference type="OMA" id="HITCASP"/>
<keyword evidence="9" id="KW-0012">Acyltransferase</keyword>